<dbReference type="GO" id="GO:0012505">
    <property type="term" value="C:endomembrane system"/>
    <property type="evidence" value="ECO:0007669"/>
    <property type="project" value="UniProtKB-SubCell"/>
</dbReference>
<evidence type="ECO:0000256" key="4">
    <source>
        <dbReference type="ARBA" id="ARBA00023136"/>
    </source>
</evidence>
<feature type="transmembrane region" description="Helical" evidence="5">
    <location>
        <begin position="199"/>
        <end position="220"/>
    </location>
</feature>
<evidence type="ECO:0000256" key="2">
    <source>
        <dbReference type="ARBA" id="ARBA00022692"/>
    </source>
</evidence>
<keyword evidence="2 5" id="KW-0812">Transmembrane</keyword>
<dbReference type="CDD" id="cd02431">
    <property type="entry name" value="Ferritin_CCC1_C"/>
    <property type="match status" value="1"/>
</dbReference>
<dbReference type="AlphaFoldDB" id="A0A2H0V205"/>
<organism evidence="6 7">
    <name type="scientific">Candidatus Falkowbacteria bacterium CG10_big_fil_rev_8_21_14_0_10_43_10</name>
    <dbReference type="NCBI Taxonomy" id="1974567"/>
    <lineage>
        <taxon>Bacteria</taxon>
        <taxon>Candidatus Falkowiibacteriota</taxon>
    </lineage>
</organism>
<dbReference type="CDD" id="cd01044">
    <property type="entry name" value="Ferritin_CCC1_N"/>
    <property type="match status" value="1"/>
</dbReference>
<evidence type="ECO:0000256" key="1">
    <source>
        <dbReference type="ARBA" id="ARBA00004127"/>
    </source>
</evidence>
<keyword evidence="3 5" id="KW-1133">Transmembrane helix</keyword>
<evidence type="ECO:0000256" key="3">
    <source>
        <dbReference type="ARBA" id="ARBA00022989"/>
    </source>
</evidence>
<dbReference type="Gene3D" id="1.20.1260.10">
    <property type="match status" value="1"/>
</dbReference>
<dbReference type="InterPro" id="IPR009078">
    <property type="entry name" value="Ferritin-like_SF"/>
</dbReference>
<comment type="caution">
    <text evidence="6">The sequence shown here is derived from an EMBL/GenBank/DDBJ whole genome shotgun (WGS) entry which is preliminary data.</text>
</comment>
<dbReference type="EMBL" id="PFAR01000033">
    <property type="protein sequence ID" value="PIR93078.1"/>
    <property type="molecule type" value="Genomic_DNA"/>
</dbReference>
<feature type="transmembrane region" description="Helical" evidence="5">
    <location>
        <begin position="226"/>
        <end position="245"/>
    </location>
</feature>
<dbReference type="InterPro" id="IPR039376">
    <property type="entry name" value="Ferritin_CCC1_N"/>
</dbReference>
<dbReference type="GO" id="GO:0005384">
    <property type="term" value="F:manganese ion transmembrane transporter activity"/>
    <property type="evidence" value="ECO:0007669"/>
    <property type="project" value="InterPro"/>
</dbReference>
<feature type="transmembrane region" description="Helical" evidence="5">
    <location>
        <begin position="257"/>
        <end position="283"/>
    </location>
</feature>
<sequence length="287" mass="32610">MTADNIKNLLMVFQRNEITEYHVYCRLARLTKGENKEILSRIAADEKRHYEMLKKYTERETGPNRRLVFKYSLLSRIFGLTFAIKLMEKGEEFAQSAYEKARGDVAMMDALMADEQRHEKELIKMIKEEKLDYMGSVVLGLNDALVELTGALAGLSFALQNNRLVALAGLITGIAASFSMAASEYLSKKQESDSNALKASFYTGTAYIGTVLFLVFPYLILSNYLWSLSWTLANAAIIIFIFTYFNSVTKDLKFKKLFWEMIAISFGVAVFSFGVGLILRMWFGIEV</sequence>
<evidence type="ECO:0000256" key="5">
    <source>
        <dbReference type="SAM" id="Phobius"/>
    </source>
</evidence>
<reference evidence="7" key="1">
    <citation type="submission" date="2017-09" db="EMBL/GenBank/DDBJ databases">
        <title>Depth-based differentiation of microbial function through sediment-hosted aquifers and enrichment of novel symbionts in the deep terrestrial subsurface.</title>
        <authorList>
            <person name="Probst A.J."/>
            <person name="Ladd B."/>
            <person name="Jarett J.K."/>
            <person name="Geller-Mcgrath D.E."/>
            <person name="Sieber C.M.K."/>
            <person name="Emerson J.B."/>
            <person name="Anantharaman K."/>
            <person name="Thomas B.C."/>
            <person name="Malmstrom R."/>
            <person name="Stieglmeier M."/>
            <person name="Klingl A."/>
            <person name="Woyke T."/>
            <person name="Ryan C.M."/>
            <person name="Banfield J.F."/>
        </authorList>
    </citation>
    <scope>NUCLEOTIDE SEQUENCE [LARGE SCALE GENOMIC DNA]</scope>
</reference>
<name>A0A2H0V205_9BACT</name>
<proteinExistence type="predicted"/>
<dbReference type="InterPro" id="IPR012347">
    <property type="entry name" value="Ferritin-like"/>
</dbReference>
<evidence type="ECO:0000313" key="6">
    <source>
        <dbReference type="EMBL" id="PIR93078.1"/>
    </source>
</evidence>
<gene>
    <name evidence="6" type="ORF">COT99_02730</name>
</gene>
<feature type="transmembrane region" description="Helical" evidence="5">
    <location>
        <begin position="133"/>
        <end position="158"/>
    </location>
</feature>
<keyword evidence="4 5" id="KW-0472">Membrane</keyword>
<dbReference type="InterPro" id="IPR008217">
    <property type="entry name" value="Ccc1_fam"/>
</dbReference>
<feature type="transmembrane region" description="Helical" evidence="5">
    <location>
        <begin position="164"/>
        <end position="187"/>
    </location>
</feature>
<evidence type="ECO:0000313" key="7">
    <source>
        <dbReference type="Proteomes" id="UP000228626"/>
    </source>
</evidence>
<protein>
    <submittedName>
        <fullName evidence="6">Rubrerythrin family protein</fullName>
    </submittedName>
</protein>
<dbReference type="SUPFAM" id="SSF47240">
    <property type="entry name" value="Ferritin-like"/>
    <property type="match status" value="1"/>
</dbReference>
<accession>A0A2H0V205</accession>
<comment type="subcellular location">
    <subcellularLocation>
        <location evidence="1">Endomembrane system</location>
        <topology evidence="1">Multi-pass membrane protein</topology>
    </subcellularLocation>
</comment>
<dbReference type="GO" id="GO:0030026">
    <property type="term" value="P:intracellular manganese ion homeostasis"/>
    <property type="evidence" value="ECO:0007669"/>
    <property type="project" value="InterPro"/>
</dbReference>
<dbReference type="Pfam" id="PF01988">
    <property type="entry name" value="VIT1"/>
    <property type="match status" value="1"/>
</dbReference>
<dbReference type="Proteomes" id="UP000228626">
    <property type="component" value="Unassembled WGS sequence"/>
</dbReference>